<reference evidence="2 3" key="1">
    <citation type="submission" date="2019-03" db="EMBL/GenBank/DDBJ databases">
        <title>Genomic Encyclopedia of Type Strains, Phase IV (KMG-IV): sequencing the most valuable type-strain genomes for metagenomic binning, comparative biology and taxonomic classification.</title>
        <authorList>
            <person name="Goeker M."/>
        </authorList>
    </citation>
    <scope>NUCLEOTIDE SEQUENCE [LARGE SCALE GENOMIC DNA]</scope>
    <source>
        <strain evidence="2 3">DSM 13054</strain>
    </source>
</reference>
<comment type="caution">
    <text evidence="2">The sequence shown here is derived from an EMBL/GenBank/DDBJ whole genome shotgun (WGS) entry which is preliminary data.</text>
</comment>
<sequence length="377" mass="43388">MEGPRACRKEEFKEALDLINHVFRITQGHEPTMGQEFPLLLSEDNLENMRVIAEDGKIVSIVNFYITTILIEGTPIKAASVGAVCTHEDYRGKGYSSLLLDDAEKEMKKKGVDVVLVSGDRSLYLRRGYCKAGWAIRFDVYPEELGEDIELVEFEDKYLIEMAKMYNKQTTRYYRSLFEFKNLLKGATTPWGNFTYKTYLVKRGDVLKGYVVLRIIHENPERGYVVEYGGDERTVLKSLKKMAVVHSLTHIRVPCTFNEKMVEVIKEENIPFEEINLLGTVKVLNFKQLMEKLVPYFSQYVEKEIIKNLKFVEDEGKYTIEFNGETLTLDGVEKLTKLVFGDKGFGIALDGVGPRLKEFFSRVFPLPFVWPGNLNFQ</sequence>
<evidence type="ECO:0000259" key="1">
    <source>
        <dbReference type="PROSITE" id="PS51186"/>
    </source>
</evidence>
<evidence type="ECO:0000313" key="3">
    <source>
        <dbReference type="Proteomes" id="UP000294886"/>
    </source>
</evidence>
<keyword evidence="2" id="KW-0808">Transferase</keyword>
<gene>
    <name evidence="2" type="ORF">EV203_101111</name>
</gene>
<dbReference type="Gene3D" id="3.40.630.30">
    <property type="match status" value="1"/>
</dbReference>
<feature type="domain" description="N-acetyltransferase" evidence="1">
    <location>
        <begin position="10"/>
        <end position="161"/>
    </location>
</feature>
<protein>
    <submittedName>
        <fullName evidence="2">Acetyltransferase (GNAT) family protein</fullName>
    </submittedName>
</protein>
<dbReference type="RefSeq" id="WP_132038841.1">
    <property type="nucleotide sequence ID" value="NZ_SLWU01000001.1"/>
</dbReference>
<dbReference type="GO" id="GO:0034069">
    <property type="term" value="F:aminoglycoside N-acetyltransferase activity"/>
    <property type="evidence" value="ECO:0007669"/>
    <property type="project" value="TreeGrafter"/>
</dbReference>
<dbReference type="PANTHER" id="PTHR37817:SF1">
    <property type="entry name" value="N-ACETYLTRANSFERASE EIS"/>
    <property type="match status" value="1"/>
</dbReference>
<dbReference type="EMBL" id="SLWU01000001">
    <property type="protein sequence ID" value="TCO68641.1"/>
    <property type="molecule type" value="Genomic_DNA"/>
</dbReference>
<name>A0A4R2K5W3_9THEO</name>
<organism evidence="2 3">
    <name type="scientific">Caldanaerobacter subterraneus</name>
    <dbReference type="NCBI Taxonomy" id="911092"/>
    <lineage>
        <taxon>Bacteria</taxon>
        <taxon>Bacillati</taxon>
        <taxon>Bacillota</taxon>
        <taxon>Clostridia</taxon>
        <taxon>Thermoanaerobacterales</taxon>
        <taxon>Thermoanaerobacteraceae</taxon>
        <taxon>Caldanaerobacter</taxon>
    </lineage>
</organism>
<dbReference type="SUPFAM" id="SSF55729">
    <property type="entry name" value="Acyl-CoA N-acyltransferases (Nat)"/>
    <property type="match status" value="1"/>
</dbReference>
<dbReference type="Pfam" id="PF13527">
    <property type="entry name" value="Acetyltransf_9"/>
    <property type="match status" value="1"/>
</dbReference>
<dbReference type="InterPro" id="IPR000182">
    <property type="entry name" value="GNAT_dom"/>
</dbReference>
<proteinExistence type="predicted"/>
<dbReference type="AlphaFoldDB" id="A0A4R2K5W3"/>
<dbReference type="InterPro" id="IPR016181">
    <property type="entry name" value="Acyl_CoA_acyltransferase"/>
</dbReference>
<evidence type="ECO:0000313" key="2">
    <source>
        <dbReference type="EMBL" id="TCO68641.1"/>
    </source>
</evidence>
<dbReference type="GO" id="GO:0030649">
    <property type="term" value="P:aminoglycoside antibiotic catabolic process"/>
    <property type="evidence" value="ECO:0007669"/>
    <property type="project" value="TreeGrafter"/>
</dbReference>
<dbReference type="PROSITE" id="PS51186">
    <property type="entry name" value="GNAT"/>
    <property type="match status" value="1"/>
</dbReference>
<accession>A0A4R2K5W3</accession>
<dbReference type="Proteomes" id="UP000294886">
    <property type="component" value="Unassembled WGS sequence"/>
</dbReference>
<dbReference type="InterPro" id="IPR051554">
    <property type="entry name" value="Acetyltransferase_Eis"/>
</dbReference>
<dbReference type="PANTHER" id="PTHR37817">
    <property type="entry name" value="N-ACETYLTRANSFERASE EIS"/>
    <property type="match status" value="1"/>
</dbReference>
<dbReference type="CDD" id="cd04301">
    <property type="entry name" value="NAT_SF"/>
    <property type="match status" value="1"/>
</dbReference>